<dbReference type="KEGG" id="eiv:EIN_094980"/>
<dbReference type="VEuPathDB" id="AmoebaDB:EIN_094980"/>
<evidence type="ECO:0000313" key="4">
    <source>
        <dbReference type="Proteomes" id="UP000014680"/>
    </source>
</evidence>
<feature type="compositionally biased region" description="Acidic residues" evidence="1">
    <location>
        <begin position="25"/>
        <end position="79"/>
    </location>
</feature>
<proteinExistence type="predicted"/>
<keyword evidence="4" id="KW-1185">Reference proteome</keyword>
<keyword evidence="2" id="KW-0732">Signal</keyword>
<evidence type="ECO:0000256" key="2">
    <source>
        <dbReference type="SAM" id="SignalP"/>
    </source>
</evidence>
<dbReference type="RefSeq" id="XP_004254032.1">
    <property type="nucleotide sequence ID" value="XM_004253984.1"/>
</dbReference>
<feature type="chain" id="PRO_5001980594" evidence="2">
    <location>
        <begin position="18"/>
        <end position="125"/>
    </location>
</feature>
<name>A0A0A1U602_ENTIV</name>
<reference evidence="3 4" key="1">
    <citation type="submission" date="2012-10" db="EMBL/GenBank/DDBJ databases">
        <authorList>
            <person name="Zafar N."/>
            <person name="Inman J."/>
            <person name="Hall N."/>
            <person name="Lorenzi H."/>
            <person name="Caler E."/>
        </authorList>
    </citation>
    <scope>NUCLEOTIDE SEQUENCE [LARGE SCALE GENOMIC DNA]</scope>
    <source>
        <strain evidence="3 4">IP1</strain>
    </source>
</reference>
<feature type="region of interest" description="Disordered" evidence="1">
    <location>
        <begin position="25"/>
        <end position="85"/>
    </location>
</feature>
<feature type="signal peptide" evidence="2">
    <location>
        <begin position="1"/>
        <end position="17"/>
    </location>
</feature>
<protein>
    <submittedName>
        <fullName evidence="3">Uncharacterized protein</fullName>
    </submittedName>
</protein>
<accession>A0A0A1U602</accession>
<sequence length="125" mass="15197">MEMLLYVLFAMFLAVKAEEGENFELDDDYDNDYNEEYQLDDDEEEFDYDDAVEDDFEEDYDDDEYDDDEEEFDDDENEYDLGQNPAPYDDALFYNHIFGNGQFGAPYFQYGQYPMNYYHPMQRIY</sequence>
<dbReference type="AlphaFoldDB" id="A0A0A1U602"/>
<evidence type="ECO:0000256" key="1">
    <source>
        <dbReference type="SAM" id="MobiDB-lite"/>
    </source>
</evidence>
<dbReference type="Proteomes" id="UP000014680">
    <property type="component" value="Unassembled WGS sequence"/>
</dbReference>
<evidence type="ECO:0000313" key="3">
    <source>
        <dbReference type="EMBL" id="ELP87261.1"/>
    </source>
</evidence>
<gene>
    <name evidence="3" type="ORF">EIN_094980</name>
</gene>
<dbReference type="EMBL" id="KB206860">
    <property type="protein sequence ID" value="ELP87261.1"/>
    <property type="molecule type" value="Genomic_DNA"/>
</dbReference>
<organism evidence="3 4">
    <name type="scientific">Entamoeba invadens IP1</name>
    <dbReference type="NCBI Taxonomy" id="370355"/>
    <lineage>
        <taxon>Eukaryota</taxon>
        <taxon>Amoebozoa</taxon>
        <taxon>Evosea</taxon>
        <taxon>Archamoebae</taxon>
        <taxon>Mastigamoebida</taxon>
        <taxon>Entamoebidae</taxon>
        <taxon>Entamoeba</taxon>
    </lineage>
</organism>
<dbReference type="GeneID" id="14886333"/>